<dbReference type="EMBL" id="JARQWQ010000002">
    <property type="protein sequence ID" value="KAK2573421.1"/>
    <property type="molecule type" value="Genomic_DNA"/>
</dbReference>
<evidence type="ECO:0000313" key="1">
    <source>
        <dbReference type="EMBL" id="KAK2573421.1"/>
    </source>
</evidence>
<evidence type="ECO:0000313" key="2">
    <source>
        <dbReference type="Proteomes" id="UP001249851"/>
    </source>
</evidence>
<name>A0AAD9VGA9_ACRCE</name>
<dbReference type="Proteomes" id="UP001249851">
    <property type="component" value="Unassembled WGS sequence"/>
</dbReference>
<proteinExistence type="predicted"/>
<comment type="caution">
    <text evidence="1">The sequence shown here is derived from an EMBL/GenBank/DDBJ whole genome shotgun (WGS) entry which is preliminary data.</text>
</comment>
<reference evidence="1" key="2">
    <citation type="journal article" date="2023" name="Science">
        <title>Genomic signatures of disease resistance in endangered staghorn corals.</title>
        <authorList>
            <person name="Vollmer S.V."/>
            <person name="Selwyn J.D."/>
            <person name="Despard B.A."/>
            <person name="Roesel C.L."/>
        </authorList>
    </citation>
    <scope>NUCLEOTIDE SEQUENCE</scope>
    <source>
        <strain evidence="1">K2</strain>
    </source>
</reference>
<dbReference type="AlphaFoldDB" id="A0AAD9VGA9"/>
<reference evidence="1" key="1">
    <citation type="journal article" date="2023" name="G3 (Bethesda)">
        <title>Whole genome assembly and annotation of the endangered Caribbean coral Acropora cervicornis.</title>
        <authorList>
            <person name="Selwyn J.D."/>
            <person name="Vollmer S.V."/>
        </authorList>
    </citation>
    <scope>NUCLEOTIDE SEQUENCE</scope>
    <source>
        <strain evidence="1">K2</strain>
    </source>
</reference>
<accession>A0AAD9VGA9</accession>
<organism evidence="1 2">
    <name type="scientific">Acropora cervicornis</name>
    <name type="common">Staghorn coral</name>
    <dbReference type="NCBI Taxonomy" id="6130"/>
    <lineage>
        <taxon>Eukaryota</taxon>
        <taxon>Metazoa</taxon>
        <taxon>Cnidaria</taxon>
        <taxon>Anthozoa</taxon>
        <taxon>Hexacorallia</taxon>
        <taxon>Scleractinia</taxon>
        <taxon>Astrocoeniina</taxon>
        <taxon>Acroporidae</taxon>
        <taxon>Acropora</taxon>
    </lineage>
</organism>
<sequence length="139" mass="15530">MNSDLISSNGNDLRHLFKVSKNLLSIASTPVLPPHEDKQQLANEMGTFFNRKIATIRSDLDNHSPHVCRVGSSDCNIDLPISKFDLLSQEEVHDLICAFTKKTCSLDPIPTKLVFDCLDILLPVITKIINYSLEHGVFP</sequence>
<protein>
    <submittedName>
        <fullName evidence="1">Uncharacterized protein</fullName>
    </submittedName>
</protein>
<gene>
    <name evidence="1" type="ORF">P5673_001071</name>
</gene>
<keyword evidence="2" id="KW-1185">Reference proteome</keyword>